<evidence type="ECO:0000313" key="2">
    <source>
        <dbReference type="EMBL" id="GIH63316.1"/>
    </source>
</evidence>
<keyword evidence="3" id="KW-1185">Reference proteome</keyword>
<feature type="compositionally biased region" description="Basic and acidic residues" evidence="1">
    <location>
        <begin position="20"/>
        <end position="30"/>
    </location>
</feature>
<dbReference type="Proteomes" id="UP000660454">
    <property type="component" value="Unassembled WGS sequence"/>
</dbReference>
<evidence type="ECO:0000313" key="3">
    <source>
        <dbReference type="Proteomes" id="UP000660454"/>
    </source>
</evidence>
<dbReference type="EMBL" id="BOOF01000024">
    <property type="protein sequence ID" value="GIH63316.1"/>
    <property type="molecule type" value="Genomic_DNA"/>
</dbReference>
<protein>
    <submittedName>
        <fullName evidence="2">Uncharacterized protein</fullName>
    </submittedName>
</protein>
<organism evidence="2 3">
    <name type="scientific">Microbispora siamensis</name>
    <dbReference type="NCBI Taxonomy" id="564413"/>
    <lineage>
        <taxon>Bacteria</taxon>
        <taxon>Bacillati</taxon>
        <taxon>Actinomycetota</taxon>
        <taxon>Actinomycetes</taxon>
        <taxon>Streptosporangiales</taxon>
        <taxon>Streptosporangiaceae</taxon>
        <taxon>Microbispora</taxon>
    </lineage>
</organism>
<accession>A0ABQ4GPH6</accession>
<gene>
    <name evidence="2" type="ORF">Msi02_41330</name>
</gene>
<proteinExistence type="predicted"/>
<evidence type="ECO:0000256" key="1">
    <source>
        <dbReference type="SAM" id="MobiDB-lite"/>
    </source>
</evidence>
<name>A0ABQ4GPH6_9ACTN</name>
<feature type="region of interest" description="Disordered" evidence="1">
    <location>
        <begin position="63"/>
        <end position="86"/>
    </location>
</feature>
<sequence>MGVAEQMNGDDPGQRRAHGTLRDRGHDQAERAQPFPHLIAEPRSHSSTMADLYDIGITFAPDSCDSNHSAKVRATSASPRRDRNERTLTTDTIRAMEIEVDRI</sequence>
<comment type="caution">
    <text evidence="2">The sequence shown here is derived from an EMBL/GenBank/DDBJ whole genome shotgun (WGS) entry which is preliminary data.</text>
</comment>
<feature type="region of interest" description="Disordered" evidence="1">
    <location>
        <begin position="1"/>
        <end position="46"/>
    </location>
</feature>
<reference evidence="2 3" key="1">
    <citation type="submission" date="2021-01" db="EMBL/GenBank/DDBJ databases">
        <title>Whole genome shotgun sequence of Microbispora siamensis NBRC 104113.</title>
        <authorList>
            <person name="Komaki H."/>
            <person name="Tamura T."/>
        </authorList>
    </citation>
    <scope>NUCLEOTIDE SEQUENCE [LARGE SCALE GENOMIC DNA]</scope>
    <source>
        <strain evidence="2 3">NBRC 104113</strain>
    </source>
</reference>